<feature type="transmembrane region" description="Helical" evidence="2">
    <location>
        <begin position="7"/>
        <end position="27"/>
    </location>
</feature>
<name>A0A9P6HD81_9AGAM</name>
<keyword evidence="2" id="KW-0472">Membrane</keyword>
<feature type="compositionally biased region" description="Low complexity" evidence="1">
    <location>
        <begin position="227"/>
        <end position="242"/>
    </location>
</feature>
<evidence type="ECO:0000259" key="3">
    <source>
        <dbReference type="Pfam" id="PF24535"/>
    </source>
</evidence>
<feature type="transmembrane region" description="Helical" evidence="2">
    <location>
        <begin position="143"/>
        <end position="165"/>
    </location>
</feature>
<proteinExistence type="predicted"/>
<reference evidence="4" key="1">
    <citation type="journal article" date="2020" name="Nat. Commun.">
        <title>Large-scale genome sequencing of mycorrhizal fungi provides insights into the early evolution of symbiotic traits.</title>
        <authorList>
            <person name="Miyauchi S."/>
            <person name="Kiss E."/>
            <person name="Kuo A."/>
            <person name="Drula E."/>
            <person name="Kohler A."/>
            <person name="Sanchez-Garcia M."/>
            <person name="Morin E."/>
            <person name="Andreopoulos B."/>
            <person name="Barry K.W."/>
            <person name="Bonito G."/>
            <person name="Buee M."/>
            <person name="Carver A."/>
            <person name="Chen C."/>
            <person name="Cichocki N."/>
            <person name="Clum A."/>
            <person name="Culley D."/>
            <person name="Crous P.W."/>
            <person name="Fauchery L."/>
            <person name="Girlanda M."/>
            <person name="Hayes R.D."/>
            <person name="Keri Z."/>
            <person name="LaButti K."/>
            <person name="Lipzen A."/>
            <person name="Lombard V."/>
            <person name="Magnuson J."/>
            <person name="Maillard F."/>
            <person name="Murat C."/>
            <person name="Nolan M."/>
            <person name="Ohm R.A."/>
            <person name="Pangilinan J."/>
            <person name="Pereira M.F."/>
            <person name="Perotto S."/>
            <person name="Peter M."/>
            <person name="Pfister S."/>
            <person name="Riley R."/>
            <person name="Sitrit Y."/>
            <person name="Stielow J.B."/>
            <person name="Szollosi G."/>
            <person name="Zifcakova L."/>
            <person name="Stursova M."/>
            <person name="Spatafora J.W."/>
            <person name="Tedersoo L."/>
            <person name="Vaario L.M."/>
            <person name="Yamada A."/>
            <person name="Yan M."/>
            <person name="Wang P."/>
            <person name="Xu J."/>
            <person name="Bruns T."/>
            <person name="Baldrian P."/>
            <person name="Vilgalys R."/>
            <person name="Dunand C."/>
            <person name="Henrissat B."/>
            <person name="Grigoriev I.V."/>
            <person name="Hibbett D."/>
            <person name="Nagy L.G."/>
            <person name="Martin F.M."/>
        </authorList>
    </citation>
    <scope>NUCLEOTIDE SEQUENCE</scope>
    <source>
        <strain evidence="4">UH-Tt-Lm1</strain>
    </source>
</reference>
<dbReference type="OrthoDB" id="5327148at2759"/>
<feature type="region of interest" description="Disordered" evidence="1">
    <location>
        <begin position="217"/>
        <end position="246"/>
    </location>
</feature>
<organism evidence="4 5">
    <name type="scientific">Thelephora terrestris</name>
    <dbReference type="NCBI Taxonomy" id="56493"/>
    <lineage>
        <taxon>Eukaryota</taxon>
        <taxon>Fungi</taxon>
        <taxon>Dikarya</taxon>
        <taxon>Basidiomycota</taxon>
        <taxon>Agaricomycotina</taxon>
        <taxon>Agaricomycetes</taxon>
        <taxon>Thelephorales</taxon>
        <taxon>Thelephoraceae</taxon>
        <taxon>Thelephora</taxon>
    </lineage>
</organism>
<evidence type="ECO:0000256" key="1">
    <source>
        <dbReference type="SAM" id="MobiDB-lite"/>
    </source>
</evidence>
<feature type="transmembrane region" description="Helical" evidence="2">
    <location>
        <begin position="119"/>
        <end position="137"/>
    </location>
</feature>
<evidence type="ECO:0000313" key="5">
    <source>
        <dbReference type="Proteomes" id="UP000736335"/>
    </source>
</evidence>
<feature type="compositionally biased region" description="Polar residues" evidence="1">
    <location>
        <begin position="282"/>
        <end position="291"/>
    </location>
</feature>
<protein>
    <recommendedName>
        <fullName evidence="3">DUF7598 domain-containing protein</fullName>
    </recommendedName>
</protein>
<evidence type="ECO:0000256" key="2">
    <source>
        <dbReference type="SAM" id="Phobius"/>
    </source>
</evidence>
<dbReference type="Proteomes" id="UP000736335">
    <property type="component" value="Unassembled WGS sequence"/>
</dbReference>
<feature type="region of interest" description="Disordered" evidence="1">
    <location>
        <begin position="269"/>
        <end position="291"/>
    </location>
</feature>
<keyword evidence="5" id="KW-1185">Reference proteome</keyword>
<keyword evidence="2" id="KW-1133">Transmembrane helix</keyword>
<comment type="caution">
    <text evidence="4">The sequence shown here is derived from an EMBL/GenBank/DDBJ whole genome shotgun (WGS) entry which is preliminary data.</text>
</comment>
<sequence>MLPPRAYVFIGLNIIRALSIISLILVFSSSIMTLVQDVEAFNSYQNDPERSNALPSNSSTAFSHDYIPNSTVPNQPAGVFWAVLNRLLIIGQVVILFLSEIGWPSAFFHKFFPVLGDDFGVGALGVIECLIGAAILSHHVNSFTLVSAFFLFSLGCLNIFVGLIFREKSKPRRSVTAWKERAKDILPPPVLGGVEKGMEFSRAVGFEPPRFMANVFDTKPIPRNDTGDSGISRSTTGTSRNGLGFGRQGEKAAELKGFILTRPVESLPRYAPKSAPHDDSVPTFQSSTTAV</sequence>
<gene>
    <name evidence="4" type="ORF">BJ322DRAFT_1065850</name>
</gene>
<evidence type="ECO:0000313" key="4">
    <source>
        <dbReference type="EMBL" id="KAF9784682.1"/>
    </source>
</evidence>
<dbReference type="EMBL" id="WIUZ02000008">
    <property type="protein sequence ID" value="KAF9784682.1"/>
    <property type="molecule type" value="Genomic_DNA"/>
</dbReference>
<dbReference type="Pfam" id="PF24535">
    <property type="entry name" value="DUF7598"/>
    <property type="match status" value="1"/>
</dbReference>
<keyword evidence="2" id="KW-0812">Transmembrane</keyword>
<feature type="transmembrane region" description="Helical" evidence="2">
    <location>
        <begin position="78"/>
        <end position="98"/>
    </location>
</feature>
<dbReference type="AlphaFoldDB" id="A0A9P6HD81"/>
<accession>A0A9P6HD81</accession>
<dbReference type="InterPro" id="IPR056019">
    <property type="entry name" value="DUF7598"/>
</dbReference>
<feature type="domain" description="DUF7598" evidence="3">
    <location>
        <begin position="79"/>
        <end position="139"/>
    </location>
</feature>
<reference evidence="4" key="2">
    <citation type="submission" date="2020-11" db="EMBL/GenBank/DDBJ databases">
        <authorList>
            <consortium name="DOE Joint Genome Institute"/>
            <person name="Kuo A."/>
            <person name="Miyauchi S."/>
            <person name="Kiss E."/>
            <person name="Drula E."/>
            <person name="Kohler A."/>
            <person name="Sanchez-Garcia M."/>
            <person name="Andreopoulos B."/>
            <person name="Barry K.W."/>
            <person name="Bonito G."/>
            <person name="Buee M."/>
            <person name="Carver A."/>
            <person name="Chen C."/>
            <person name="Cichocki N."/>
            <person name="Clum A."/>
            <person name="Culley D."/>
            <person name="Crous P.W."/>
            <person name="Fauchery L."/>
            <person name="Girlanda M."/>
            <person name="Hayes R."/>
            <person name="Keri Z."/>
            <person name="Labutti K."/>
            <person name="Lipzen A."/>
            <person name="Lombard V."/>
            <person name="Magnuson J."/>
            <person name="Maillard F."/>
            <person name="Morin E."/>
            <person name="Murat C."/>
            <person name="Nolan M."/>
            <person name="Ohm R."/>
            <person name="Pangilinan J."/>
            <person name="Pereira M."/>
            <person name="Perotto S."/>
            <person name="Peter M."/>
            <person name="Riley R."/>
            <person name="Sitrit Y."/>
            <person name="Stielow B."/>
            <person name="Szollosi G."/>
            <person name="Zifcakova L."/>
            <person name="Stursova M."/>
            <person name="Spatafora J.W."/>
            <person name="Tedersoo L."/>
            <person name="Vaario L.-M."/>
            <person name="Yamada A."/>
            <person name="Yan M."/>
            <person name="Wang P."/>
            <person name="Xu J."/>
            <person name="Bruns T."/>
            <person name="Baldrian P."/>
            <person name="Vilgalys R."/>
            <person name="Henrissat B."/>
            <person name="Grigoriev I.V."/>
            <person name="Hibbett D."/>
            <person name="Nagy L.G."/>
            <person name="Martin F.M."/>
        </authorList>
    </citation>
    <scope>NUCLEOTIDE SEQUENCE</scope>
    <source>
        <strain evidence="4">UH-Tt-Lm1</strain>
    </source>
</reference>